<dbReference type="InterPro" id="IPR004511">
    <property type="entry name" value="PAPS/APS_Rdtase"/>
</dbReference>
<evidence type="ECO:0000256" key="6">
    <source>
        <dbReference type="ARBA" id="ARBA00024386"/>
    </source>
</evidence>
<dbReference type="Gene3D" id="3.40.50.620">
    <property type="entry name" value="HUPs"/>
    <property type="match status" value="1"/>
</dbReference>
<comment type="pathway">
    <text evidence="5 10">Sulfur metabolism; hydrogen sulfide biosynthesis; sulfite from sulfate.</text>
</comment>
<evidence type="ECO:0000259" key="11">
    <source>
        <dbReference type="Pfam" id="PF01507"/>
    </source>
</evidence>
<evidence type="ECO:0000256" key="7">
    <source>
        <dbReference type="ARBA" id="ARBA00029514"/>
    </source>
</evidence>
<feature type="binding site" evidence="10">
    <location>
        <position position="131"/>
    </location>
    <ligand>
        <name>[4Fe-4S] cluster</name>
        <dbReference type="ChEBI" id="CHEBI:49883"/>
    </ligand>
</feature>
<evidence type="ECO:0000256" key="3">
    <source>
        <dbReference type="ARBA" id="ARBA00023002"/>
    </source>
</evidence>
<dbReference type="InterPro" id="IPR002500">
    <property type="entry name" value="PAPS_reduct_dom"/>
</dbReference>
<dbReference type="PANTHER" id="PTHR46509:SF1">
    <property type="entry name" value="PHOSPHOADENOSINE PHOSPHOSULFATE REDUCTASE"/>
    <property type="match status" value="1"/>
</dbReference>
<keyword evidence="10" id="KW-0408">Iron</keyword>
<evidence type="ECO:0000256" key="2">
    <source>
        <dbReference type="ARBA" id="ARBA00022490"/>
    </source>
</evidence>
<evidence type="ECO:0000256" key="1">
    <source>
        <dbReference type="ARBA" id="ARBA00009732"/>
    </source>
</evidence>
<dbReference type="NCBIfam" id="NF002537">
    <property type="entry name" value="PRK02090.1"/>
    <property type="match status" value="1"/>
</dbReference>
<comment type="caution">
    <text evidence="12">The sequence shown here is derived from an EMBL/GenBank/DDBJ whole genome shotgun (WGS) entry which is preliminary data.</text>
</comment>
<comment type="cofactor">
    <cofactor evidence="10">
        <name>[4Fe-4S] cluster</name>
        <dbReference type="ChEBI" id="CHEBI:49883"/>
    </cofactor>
    <text evidence="10">Binds 1 [4Fe-4S] cluster per subunit.</text>
</comment>
<dbReference type="InterPro" id="IPR011798">
    <property type="entry name" value="APS_reductase"/>
</dbReference>
<dbReference type="Proteomes" id="UP000611554">
    <property type="component" value="Unassembled WGS sequence"/>
</dbReference>
<feature type="domain" description="Phosphoadenosine phosphosulphate reductase" evidence="11">
    <location>
        <begin position="58"/>
        <end position="219"/>
    </location>
</feature>
<evidence type="ECO:0000256" key="8">
    <source>
        <dbReference type="ARBA" id="ARBA00030894"/>
    </source>
</evidence>
<evidence type="ECO:0000256" key="4">
    <source>
        <dbReference type="ARBA" id="ARBA00024298"/>
    </source>
</evidence>
<keyword evidence="10" id="KW-0479">Metal-binding</keyword>
<feature type="active site" description="Nucleophile; cysteine thiosulfonate intermediate" evidence="10">
    <location>
        <position position="240"/>
    </location>
</feature>
<dbReference type="HAMAP" id="MF_00063">
    <property type="entry name" value="CysH"/>
    <property type="match status" value="1"/>
</dbReference>
<comment type="subcellular location">
    <subcellularLocation>
        <location evidence="10">Cytoplasm</location>
    </subcellularLocation>
</comment>
<dbReference type="EMBL" id="BMQJ01000002">
    <property type="protein sequence ID" value="GGP83550.1"/>
    <property type="molecule type" value="Genomic_DNA"/>
</dbReference>
<dbReference type="Pfam" id="PF01507">
    <property type="entry name" value="PAPS_reduct"/>
    <property type="match status" value="1"/>
</dbReference>
<comment type="function">
    <text evidence="4 10">Catalyzes the formation of sulfite from adenosine 5'-phosphosulfate (APS) using thioredoxin as an electron donor.</text>
</comment>
<keyword evidence="13" id="KW-1185">Reference proteome</keyword>
<protein>
    <recommendedName>
        <fullName evidence="7 10">Adenosine 5'-phosphosulfate reductase</fullName>
        <shortName evidence="10">APS reductase</shortName>
        <ecNumber evidence="6 10">1.8.4.10</ecNumber>
    </recommendedName>
    <alternativeName>
        <fullName evidence="9 10">5'-adenylylsulfate reductase</fullName>
    </alternativeName>
    <alternativeName>
        <fullName evidence="8 10">Thioredoxin-dependent 5'-adenylylsulfate reductase</fullName>
    </alternativeName>
</protein>
<evidence type="ECO:0000256" key="5">
    <source>
        <dbReference type="ARBA" id="ARBA00024327"/>
    </source>
</evidence>
<accession>A0ABQ2QIR0</accession>
<gene>
    <name evidence="10 12" type="primary">cysH</name>
    <name evidence="12" type="ORF">GCM10010140_10570</name>
</gene>
<proteinExistence type="inferred from homology"/>
<feature type="binding site" evidence="10">
    <location>
        <position position="132"/>
    </location>
    <ligand>
        <name>[4Fe-4S] cluster</name>
        <dbReference type="ChEBI" id="CHEBI:49883"/>
    </ligand>
</feature>
<sequence>MNVSIVDIEIGLNRQRAGFDLQDIAESAAVFLEDAPALEIIRWAAATFGDRLCLTSSMSDALLIDLVSRVKPGIDVLFIDTGYHFAETIGTRDAVRQVYDVNVIDVKPSRTVAEQERDLGPRLFGRNPDLCCYLRKVEPLNRALEPYLAWVSGIRRDEAVTRSDVKVVEWDTKRQMVKINPIARWTQDDVDNYMADNGVLINPLHYDDYPSIGCAPCTRQVAPGEDPRSGRWSGMAKTECGLHL</sequence>
<keyword evidence="2 10" id="KW-0963">Cytoplasm</keyword>
<dbReference type="NCBIfam" id="TIGR02055">
    <property type="entry name" value="APS_reductase"/>
    <property type="match status" value="1"/>
</dbReference>
<keyword evidence="3 10" id="KW-0560">Oxidoreductase</keyword>
<comment type="similarity">
    <text evidence="1 10">Belongs to the PAPS reductase family. CysH subfamily.</text>
</comment>
<name>A0ABQ2QIR0_9ACTN</name>
<dbReference type="NCBIfam" id="TIGR00434">
    <property type="entry name" value="cysH"/>
    <property type="match status" value="1"/>
</dbReference>
<feature type="binding site" evidence="10">
    <location>
        <position position="217"/>
    </location>
    <ligand>
        <name>[4Fe-4S] cluster</name>
        <dbReference type="ChEBI" id="CHEBI:49883"/>
    </ligand>
</feature>
<evidence type="ECO:0000256" key="10">
    <source>
        <dbReference type="HAMAP-Rule" id="MF_00063"/>
    </source>
</evidence>
<evidence type="ECO:0000256" key="9">
    <source>
        <dbReference type="ARBA" id="ARBA00032041"/>
    </source>
</evidence>
<dbReference type="SUPFAM" id="SSF52402">
    <property type="entry name" value="Adenine nucleotide alpha hydrolases-like"/>
    <property type="match status" value="1"/>
</dbReference>
<dbReference type="CDD" id="cd23945">
    <property type="entry name" value="PAPS_reductase"/>
    <property type="match status" value="1"/>
</dbReference>
<comment type="catalytic activity">
    <reaction evidence="10">
        <text>[thioredoxin]-disulfide + sulfite + AMP + 2 H(+) = adenosine 5'-phosphosulfate + [thioredoxin]-dithiol</text>
        <dbReference type="Rhea" id="RHEA:21976"/>
        <dbReference type="Rhea" id="RHEA-COMP:10698"/>
        <dbReference type="Rhea" id="RHEA-COMP:10700"/>
        <dbReference type="ChEBI" id="CHEBI:15378"/>
        <dbReference type="ChEBI" id="CHEBI:17359"/>
        <dbReference type="ChEBI" id="CHEBI:29950"/>
        <dbReference type="ChEBI" id="CHEBI:50058"/>
        <dbReference type="ChEBI" id="CHEBI:58243"/>
        <dbReference type="ChEBI" id="CHEBI:456215"/>
        <dbReference type="EC" id="1.8.4.10"/>
    </reaction>
</comment>
<dbReference type="InterPro" id="IPR014729">
    <property type="entry name" value="Rossmann-like_a/b/a_fold"/>
</dbReference>
<dbReference type="PANTHER" id="PTHR46509">
    <property type="entry name" value="PHOSPHOADENOSINE PHOSPHOSULFATE REDUCTASE"/>
    <property type="match status" value="1"/>
</dbReference>
<keyword evidence="10" id="KW-0411">Iron-sulfur</keyword>
<evidence type="ECO:0000313" key="13">
    <source>
        <dbReference type="Proteomes" id="UP000611554"/>
    </source>
</evidence>
<organism evidence="12 13">
    <name type="scientific">Streptosporangium pseudovulgare</name>
    <dbReference type="NCBI Taxonomy" id="35765"/>
    <lineage>
        <taxon>Bacteria</taxon>
        <taxon>Bacillati</taxon>
        <taxon>Actinomycetota</taxon>
        <taxon>Actinomycetes</taxon>
        <taxon>Streptosporangiales</taxon>
        <taxon>Streptosporangiaceae</taxon>
        <taxon>Streptosporangium</taxon>
    </lineage>
</organism>
<dbReference type="PIRSF" id="PIRSF000857">
    <property type="entry name" value="PAPS_reductase"/>
    <property type="match status" value="1"/>
</dbReference>
<dbReference type="EC" id="1.8.4.10" evidence="6 10"/>
<evidence type="ECO:0000313" key="12">
    <source>
        <dbReference type="EMBL" id="GGP83550.1"/>
    </source>
</evidence>
<reference evidence="13" key="1">
    <citation type="journal article" date="2019" name="Int. J. Syst. Evol. Microbiol.">
        <title>The Global Catalogue of Microorganisms (GCM) 10K type strain sequencing project: providing services to taxonomists for standard genome sequencing and annotation.</title>
        <authorList>
            <consortium name="The Broad Institute Genomics Platform"/>
            <consortium name="The Broad Institute Genome Sequencing Center for Infectious Disease"/>
            <person name="Wu L."/>
            <person name="Ma J."/>
        </authorList>
    </citation>
    <scope>NUCLEOTIDE SEQUENCE [LARGE SCALE GENOMIC DNA]</scope>
    <source>
        <strain evidence="13">JCM 3115</strain>
    </source>
</reference>
<feature type="binding site" evidence="10">
    <location>
        <position position="214"/>
    </location>
    <ligand>
        <name>[4Fe-4S] cluster</name>
        <dbReference type="ChEBI" id="CHEBI:49883"/>
    </ligand>
</feature>